<dbReference type="Proteomes" id="UP000604046">
    <property type="component" value="Unassembled WGS sequence"/>
</dbReference>
<keyword evidence="2" id="KW-1185">Reference proteome</keyword>
<comment type="caution">
    <text evidence="1">The sequence shown here is derived from an EMBL/GenBank/DDBJ whole genome shotgun (WGS) entry which is preliminary data.</text>
</comment>
<sequence>MELGASKFRRVDLTTARSVEGAAEWRLHNLGAMRTFYATPGRPRGGCECEHFHLPGFPEVQFTFMVYPLGMGVGPVDSAPVTLALHLTGTGCEGVGFEVDLSLSIQRLDGSQLTQEELGSAPLAGAGRVSCESLWPAGGDVLVASCHVLAAPPPCGDPVLRLSTTWRPPIHAELDDDIERLDGDDDEFD</sequence>
<accession>A0A812QRL1</accession>
<proteinExistence type="predicted"/>
<reference evidence="1" key="1">
    <citation type="submission" date="2021-02" db="EMBL/GenBank/DDBJ databases">
        <authorList>
            <person name="Dougan E. K."/>
            <person name="Rhodes N."/>
            <person name="Thang M."/>
            <person name="Chan C."/>
        </authorList>
    </citation>
    <scope>NUCLEOTIDE SEQUENCE</scope>
</reference>
<dbReference type="AlphaFoldDB" id="A0A812QRL1"/>
<gene>
    <name evidence="1" type="ORF">SNAT2548_LOCUS21790</name>
</gene>
<organism evidence="1 2">
    <name type="scientific">Symbiodinium natans</name>
    <dbReference type="NCBI Taxonomy" id="878477"/>
    <lineage>
        <taxon>Eukaryota</taxon>
        <taxon>Sar</taxon>
        <taxon>Alveolata</taxon>
        <taxon>Dinophyceae</taxon>
        <taxon>Suessiales</taxon>
        <taxon>Symbiodiniaceae</taxon>
        <taxon>Symbiodinium</taxon>
    </lineage>
</organism>
<evidence type="ECO:0000313" key="2">
    <source>
        <dbReference type="Proteomes" id="UP000604046"/>
    </source>
</evidence>
<evidence type="ECO:0000313" key="1">
    <source>
        <dbReference type="EMBL" id="CAE7400222.1"/>
    </source>
</evidence>
<name>A0A812QRL1_9DINO</name>
<protein>
    <submittedName>
        <fullName evidence="1">Uncharacterized protein</fullName>
    </submittedName>
</protein>
<dbReference type="OrthoDB" id="421116at2759"/>
<dbReference type="EMBL" id="CAJNDS010002263">
    <property type="protein sequence ID" value="CAE7400222.1"/>
    <property type="molecule type" value="Genomic_DNA"/>
</dbReference>